<feature type="compositionally biased region" description="Acidic residues" evidence="1">
    <location>
        <begin position="151"/>
        <end position="163"/>
    </location>
</feature>
<evidence type="ECO:0000313" key="2">
    <source>
        <dbReference type="EMBL" id="MBC5667369.1"/>
    </source>
</evidence>
<dbReference type="RefSeq" id="WP_186840150.1">
    <property type="nucleotide sequence ID" value="NZ_JACOOZ010000003.1"/>
</dbReference>
<accession>A0ABR7F323</accession>
<evidence type="ECO:0000256" key="1">
    <source>
        <dbReference type="SAM" id="MobiDB-lite"/>
    </source>
</evidence>
<gene>
    <name evidence="2" type="ORF">H8S00_05130</name>
</gene>
<dbReference type="Proteomes" id="UP000597877">
    <property type="component" value="Unassembled WGS sequence"/>
</dbReference>
<reference evidence="2 3" key="1">
    <citation type="submission" date="2020-08" db="EMBL/GenBank/DDBJ databases">
        <title>Genome public.</title>
        <authorList>
            <person name="Liu C."/>
            <person name="Sun Q."/>
        </authorList>
    </citation>
    <scope>NUCLEOTIDE SEQUENCE [LARGE SCALE GENOMIC DNA]</scope>
    <source>
        <strain evidence="2 3">BX4</strain>
    </source>
</reference>
<name>A0ABR7F323_9FIRM</name>
<dbReference type="EMBL" id="JACOOZ010000003">
    <property type="protein sequence ID" value="MBC5667369.1"/>
    <property type="molecule type" value="Genomic_DNA"/>
</dbReference>
<comment type="caution">
    <text evidence="2">The sequence shown here is derived from an EMBL/GenBank/DDBJ whole genome shotgun (WGS) entry which is preliminary data.</text>
</comment>
<organism evidence="2 3">
    <name type="scientific">Eubacterium segne</name>
    <dbReference type="NCBI Taxonomy" id="2763045"/>
    <lineage>
        <taxon>Bacteria</taxon>
        <taxon>Bacillati</taxon>
        <taxon>Bacillota</taxon>
        <taxon>Clostridia</taxon>
        <taxon>Eubacteriales</taxon>
        <taxon>Eubacteriaceae</taxon>
        <taxon>Eubacterium</taxon>
    </lineage>
</organism>
<feature type="region of interest" description="Disordered" evidence="1">
    <location>
        <begin position="137"/>
        <end position="163"/>
    </location>
</feature>
<sequence length="163" mass="19500">MGQFSWIYSDTNKQLLDNVYAETYLLVPKPFQEKYGKAIYESCYDGYGDFGEYDVYNLIPEWNKEIIPEIINKIKEGKWKCNTCEKDIENLQAYYEGKEIDCELRYLGIIMACYDEDNTTLKYPIKITTKKMEYKDVSPSLSDPYQGWSNDEYDDEYWDEDEW</sequence>
<feature type="compositionally biased region" description="Polar residues" evidence="1">
    <location>
        <begin position="139"/>
        <end position="149"/>
    </location>
</feature>
<keyword evidence="3" id="KW-1185">Reference proteome</keyword>
<evidence type="ECO:0000313" key="3">
    <source>
        <dbReference type="Proteomes" id="UP000597877"/>
    </source>
</evidence>
<protein>
    <submittedName>
        <fullName evidence="2">Uncharacterized protein</fullName>
    </submittedName>
</protein>
<proteinExistence type="predicted"/>